<dbReference type="Pfam" id="PF12571">
    <property type="entry name" value="Phage_tail_fib"/>
    <property type="match status" value="1"/>
</dbReference>
<gene>
    <name evidence="2" type="ORF">ACFQBM_09550</name>
</gene>
<feature type="domain" description="Peptidase S74" evidence="1">
    <location>
        <begin position="849"/>
        <end position="943"/>
    </location>
</feature>
<evidence type="ECO:0000313" key="3">
    <source>
        <dbReference type="Proteomes" id="UP001596425"/>
    </source>
</evidence>
<dbReference type="EMBL" id="JBHSVR010000001">
    <property type="protein sequence ID" value="MFC6633525.1"/>
    <property type="molecule type" value="Genomic_DNA"/>
</dbReference>
<accession>A0ABW1YN68</accession>
<organism evidence="2 3">
    <name type="scientific">Microbulbifer taiwanensis</name>
    <dbReference type="NCBI Taxonomy" id="986746"/>
    <lineage>
        <taxon>Bacteria</taxon>
        <taxon>Pseudomonadati</taxon>
        <taxon>Pseudomonadota</taxon>
        <taxon>Gammaproteobacteria</taxon>
        <taxon>Cellvibrionales</taxon>
        <taxon>Microbulbiferaceae</taxon>
        <taxon>Microbulbifer</taxon>
    </lineage>
</organism>
<protein>
    <submittedName>
        <fullName evidence="2">Phage tail protein</fullName>
    </submittedName>
</protein>
<sequence length="943" mass="99045">MPAIVDSGAAYIAAKTGASQPVQITDLVLAYIAGLDHTQPVNLAETLPDAGDIVHQAPVSQSGYLSPDKVVYSLAMDTSVGDFTFNWLGLKASDGTLVAVAYLPDTIKTASGGGVQGNNITRNFLMQFADAQLATGVSVPAETWQIDLSAYLNAMDARERLSNRDIYGAGAFFEGGWELLNNAGSYELQPGIGYVGGVRIVCTAPVEVEAGALPTAISLDVSLQKSGDQVVAEVTPVRGTPADYTDGSGAEHFVVQVADIDSGGVVIDQRLVFEAPNGLAKYLLDLIKSGTAHNHDAQYLGKDATAKDSEKVGGIESERIVSGVNGTGTTTIIDSENGWNSLSKSGFYDAGSSRPNGPDDGSSWHWGLHVEHRYGGYGWDMVSSNNKNPTWYLRGLAGGEFGSWHEVITSKGGQTLYDFLKIEHAGPILVFEETDASENNKRWNLKAGSERFVFQAINDAGGGGGGLFEMYRNGNNITNLVGKKSAQEVFNLDIWNKTLWLDGSISAVGSIVSDGDIELGKNNTSRLYGKRQNGSSLLLSHVSSADKAVFGSTTDPTTIQSSVPVQFSNGSATVDLLHSGGGQVVDTPILIKGTHDPDATGPSHLAQGLYVAELGTTQGASGNPTLTAAIIGSHSSSRQIALSVDVDGYQWGKRVHSNAGTYVWESKVKQADNAGTLGGQDSAFYRNASNLNAGQVSTTLIPNLSAGKITSGILGEGRIPDLDASKIATGILPLTRGGTGAATAADARSNLGLGILATLNSLSAEDVGAPPVDRTISASTGLSGGGSLASNRTLSLTNIAAGSSTKGALYYNGTTRSAGRLYGGSTNPSSSTRLNYDGYLNATRFYARSSRRAKHIERVDAPAEALRRVLAIGRKGVSVGHYKSDQKHTNSRWLIAEDVAEVSPEVILFDGRGRPSSMDYDNLIPDLYAAVYQLAKQLEAASE</sequence>
<evidence type="ECO:0000313" key="2">
    <source>
        <dbReference type="EMBL" id="MFC6633525.1"/>
    </source>
</evidence>
<name>A0ABW1YN68_9GAMM</name>
<comment type="caution">
    <text evidence="2">The sequence shown here is derived from an EMBL/GenBank/DDBJ whole genome shotgun (WGS) entry which is preliminary data.</text>
</comment>
<evidence type="ECO:0000259" key="1">
    <source>
        <dbReference type="PROSITE" id="PS51688"/>
    </source>
</evidence>
<dbReference type="PROSITE" id="PS51688">
    <property type="entry name" value="ICA"/>
    <property type="match status" value="1"/>
</dbReference>
<proteinExistence type="predicted"/>
<dbReference type="InterPro" id="IPR022225">
    <property type="entry name" value="Phage_tail_fibre_N"/>
</dbReference>
<dbReference type="RefSeq" id="WP_193192898.1">
    <property type="nucleotide sequence ID" value="NZ_JACZFR010000035.1"/>
</dbReference>
<reference evidence="3" key="1">
    <citation type="journal article" date="2019" name="Int. J. Syst. Evol. Microbiol.">
        <title>The Global Catalogue of Microorganisms (GCM) 10K type strain sequencing project: providing services to taxonomists for standard genome sequencing and annotation.</title>
        <authorList>
            <consortium name="The Broad Institute Genomics Platform"/>
            <consortium name="The Broad Institute Genome Sequencing Center for Infectious Disease"/>
            <person name="Wu L."/>
            <person name="Ma J."/>
        </authorList>
    </citation>
    <scope>NUCLEOTIDE SEQUENCE [LARGE SCALE GENOMIC DNA]</scope>
    <source>
        <strain evidence="3">CGMCC 1.13718</strain>
    </source>
</reference>
<keyword evidence="3" id="KW-1185">Reference proteome</keyword>
<dbReference type="Proteomes" id="UP001596425">
    <property type="component" value="Unassembled WGS sequence"/>
</dbReference>
<dbReference type="InterPro" id="IPR030392">
    <property type="entry name" value="S74_ICA"/>
</dbReference>